<evidence type="ECO:0000259" key="1">
    <source>
        <dbReference type="Pfam" id="PF24924"/>
    </source>
</evidence>
<dbReference type="EMBL" id="QJKJ01008032">
    <property type="protein sequence ID" value="RDX81017.1"/>
    <property type="molecule type" value="Genomic_DNA"/>
</dbReference>
<organism evidence="2 3">
    <name type="scientific">Mucuna pruriens</name>
    <name type="common">Velvet bean</name>
    <name type="synonym">Dolichos pruriens</name>
    <dbReference type="NCBI Taxonomy" id="157652"/>
    <lineage>
        <taxon>Eukaryota</taxon>
        <taxon>Viridiplantae</taxon>
        <taxon>Streptophyta</taxon>
        <taxon>Embryophyta</taxon>
        <taxon>Tracheophyta</taxon>
        <taxon>Spermatophyta</taxon>
        <taxon>Magnoliopsida</taxon>
        <taxon>eudicotyledons</taxon>
        <taxon>Gunneridae</taxon>
        <taxon>Pentapetalae</taxon>
        <taxon>rosids</taxon>
        <taxon>fabids</taxon>
        <taxon>Fabales</taxon>
        <taxon>Fabaceae</taxon>
        <taxon>Papilionoideae</taxon>
        <taxon>50 kb inversion clade</taxon>
        <taxon>NPAAA clade</taxon>
        <taxon>indigoferoid/millettioid clade</taxon>
        <taxon>Phaseoleae</taxon>
        <taxon>Mucuna</taxon>
    </lineage>
</organism>
<feature type="non-terminal residue" evidence="2">
    <location>
        <position position="1"/>
    </location>
</feature>
<dbReference type="AlphaFoldDB" id="A0A371FRQ6"/>
<feature type="domain" description="DUF7745" evidence="1">
    <location>
        <begin position="61"/>
        <end position="129"/>
    </location>
</feature>
<dbReference type="OrthoDB" id="10542257at2759"/>
<proteinExistence type="predicted"/>
<sequence>IVHLCSVCLHSAETKPDCLCRDHLGSVSAESDSAEKMDFGSSIGRVDTLPIKVKVMEYQTLKQLVEQLKRSLHRTFENRFGTILDLMEVEIQPEALTSLEQFFDPPLRSFLFQDFQMAPTLDEYERILD</sequence>
<feature type="non-terminal residue" evidence="2">
    <location>
        <position position="129"/>
    </location>
</feature>
<protein>
    <recommendedName>
        <fullName evidence="1">DUF7745 domain-containing protein</fullName>
    </recommendedName>
</protein>
<gene>
    <name evidence="2" type="ORF">CR513_38360</name>
</gene>
<dbReference type="PANTHER" id="PTHR48201">
    <property type="entry name" value="PROTEIN, PUTATIVE-RELATED"/>
    <property type="match status" value="1"/>
</dbReference>
<reference evidence="2" key="1">
    <citation type="submission" date="2018-05" db="EMBL/GenBank/DDBJ databases">
        <title>Draft genome of Mucuna pruriens seed.</title>
        <authorList>
            <person name="Nnadi N.E."/>
            <person name="Vos R."/>
            <person name="Hasami M.H."/>
            <person name="Devisetty U.K."/>
            <person name="Aguiy J.C."/>
        </authorList>
    </citation>
    <scope>NUCLEOTIDE SEQUENCE [LARGE SCALE GENOMIC DNA]</scope>
    <source>
        <strain evidence="2">JCA_2017</strain>
    </source>
</reference>
<keyword evidence="3" id="KW-1185">Reference proteome</keyword>
<dbReference type="InterPro" id="IPR056647">
    <property type="entry name" value="DUF7745"/>
</dbReference>
<comment type="caution">
    <text evidence="2">The sequence shown here is derived from an EMBL/GenBank/DDBJ whole genome shotgun (WGS) entry which is preliminary data.</text>
</comment>
<evidence type="ECO:0000313" key="2">
    <source>
        <dbReference type="EMBL" id="RDX81017.1"/>
    </source>
</evidence>
<name>A0A371FRQ6_MUCPR</name>
<dbReference type="PANTHER" id="PTHR48201:SF12">
    <property type="entry name" value="AMINOTRANSFERASE-LIKE PLANT MOBILE DOMAIN-CONTAINING PROTEIN"/>
    <property type="match status" value="1"/>
</dbReference>
<dbReference type="Proteomes" id="UP000257109">
    <property type="component" value="Unassembled WGS sequence"/>
</dbReference>
<accession>A0A371FRQ6</accession>
<evidence type="ECO:0000313" key="3">
    <source>
        <dbReference type="Proteomes" id="UP000257109"/>
    </source>
</evidence>
<dbReference type="Pfam" id="PF24924">
    <property type="entry name" value="DUF7745"/>
    <property type="match status" value="1"/>
</dbReference>